<gene>
    <name evidence="2" type="ORF">D6D12_07546</name>
</gene>
<evidence type="ECO:0000313" key="2">
    <source>
        <dbReference type="EMBL" id="THX24612.1"/>
    </source>
</evidence>
<sequence>MPAPPLNEAALAVTNTDQAKSSSITMSSTNISNVPTMTLKPTSLYFKLPIEIFVMIALLCDAEDLASLRLVCKHFCVYTTEKFGQIRLSSLRHHLTKPSLEDLIAITAHHCFGSYVKSIELATARLNYVLRWRILQEEDDEEDGEFHASREHIVMLTKALENLKTHGNQDVALGAFDQCTTTPSPNDADFEIINKGHGYEASYGSAILTSSDAYGTMQALAKATELSKFPFKHISIHLNPNSNTRRELIENNNSTMFKLGSDSFKPDLVINVVMHDPYTVKGQLFAIRFETGSNAQVLIEGRNWSDYKSGGYSASNLYSCVMSVGGVLQHNEFKHLTIQNMTFELPQLMSFLAIIHDQEFQYLKISHLTIWDRAMTPDDGDLGIHFLHQFKRRLSIVTLDISNLNLISGEPANLKGRRFARERITAQGVDKVQQAFADLMSIVQSWYHSCRAKTVKDENDPEDDDDVEDDEDVEDDAWLGH</sequence>
<dbReference type="EMBL" id="QZAT01000117">
    <property type="protein sequence ID" value="THX24612.1"/>
    <property type="molecule type" value="Genomic_DNA"/>
</dbReference>
<dbReference type="SUPFAM" id="SSF81383">
    <property type="entry name" value="F-box domain"/>
    <property type="match status" value="1"/>
</dbReference>
<dbReference type="CDD" id="cd09917">
    <property type="entry name" value="F-box_SF"/>
    <property type="match status" value="1"/>
</dbReference>
<reference evidence="2 3" key="1">
    <citation type="submission" date="2018-10" db="EMBL/GenBank/DDBJ databases">
        <title>Fifty Aureobasidium pullulans genomes reveal a recombining polyextremotolerant generalist.</title>
        <authorList>
            <person name="Gostincar C."/>
            <person name="Turk M."/>
            <person name="Zajc J."/>
            <person name="Gunde-Cimerman N."/>
        </authorList>
    </citation>
    <scope>NUCLEOTIDE SEQUENCE [LARGE SCALE GENOMIC DNA]</scope>
    <source>
        <strain evidence="2 3">EXF-10081</strain>
    </source>
</reference>
<feature type="compositionally biased region" description="Acidic residues" evidence="1">
    <location>
        <begin position="459"/>
        <end position="481"/>
    </location>
</feature>
<dbReference type="InterPro" id="IPR036047">
    <property type="entry name" value="F-box-like_dom_sf"/>
</dbReference>
<accession>A0AB74JLT9</accession>
<protein>
    <recommendedName>
        <fullName evidence="4">F-box domain-containing protein</fullName>
    </recommendedName>
</protein>
<name>A0AB74JLT9_AURPU</name>
<dbReference type="AlphaFoldDB" id="A0AB74JLT9"/>
<evidence type="ECO:0000313" key="3">
    <source>
        <dbReference type="Proteomes" id="UP000310374"/>
    </source>
</evidence>
<feature type="region of interest" description="Disordered" evidence="1">
    <location>
        <begin position="454"/>
        <end position="481"/>
    </location>
</feature>
<comment type="caution">
    <text evidence="2">The sequence shown here is derived from an EMBL/GenBank/DDBJ whole genome shotgun (WGS) entry which is preliminary data.</text>
</comment>
<proteinExistence type="predicted"/>
<evidence type="ECO:0008006" key="4">
    <source>
        <dbReference type="Google" id="ProtNLM"/>
    </source>
</evidence>
<evidence type="ECO:0000256" key="1">
    <source>
        <dbReference type="SAM" id="MobiDB-lite"/>
    </source>
</evidence>
<dbReference type="Proteomes" id="UP000310374">
    <property type="component" value="Unassembled WGS sequence"/>
</dbReference>
<organism evidence="2 3">
    <name type="scientific">Aureobasidium pullulans</name>
    <name type="common">Black yeast</name>
    <name type="synonym">Pullularia pullulans</name>
    <dbReference type="NCBI Taxonomy" id="5580"/>
    <lineage>
        <taxon>Eukaryota</taxon>
        <taxon>Fungi</taxon>
        <taxon>Dikarya</taxon>
        <taxon>Ascomycota</taxon>
        <taxon>Pezizomycotina</taxon>
        <taxon>Dothideomycetes</taxon>
        <taxon>Dothideomycetidae</taxon>
        <taxon>Dothideales</taxon>
        <taxon>Saccotheciaceae</taxon>
        <taxon>Aureobasidium</taxon>
    </lineage>
</organism>